<dbReference type="CDD" id="cd07972">
    <property type="entry name" value="OBF_DNA_ligase_Arch_LigB"/>
    <property type="match status" value="1"/>
</dbReference>
<dbReference type="NCBIfam" id="NF006701">
    <property type="entry name" value="PRK09247.1"/>
    <property type="match status" value="1"/>
</dbReference>
<dbReference type="Gene3D" id="1.10.3260.10">
    <property type="entry name" value="DNA ligase, ATP-dependent, N-terminal domain"/>
    <property type="match status" value="1"/>
</dbReference>
<evidence type="ECO:0000256" key="6">
    <source>
        <dbReference type="ARBA" id="ARBA00022741"/>
    </source>
</evidence>
<accession>Q020V4</accession>
<evidence type="ECO:0000256" key="9">
    <source>
        <dbReference type="ARBA" id="ARBA00022842"/>
    </source>
</evidence>
<dbReference type="Gene3D" id="2.40.50.140">
    <property type="entry name" value="Nucleic acid-binding proteins"/>
    <property type="match status" value="1"/>
</dbReference>
<evidence type="ECO:0000256" key="10">
    <source>
        <dbReference type="ARBA" id="ARBA00023172"/>
    </source>
</evidence>
<evidence type="ECO:0000256" key="11">
    <source>
        <dbReference type="ARBA" id="ARBA00023204"/>
    </source>
</evidence>
<dbReference type="CDD" id="cd07897">
    <property type="entry name" value="Adenylation_DNA_ligase_Bac1"/>
    <property type="match status" value="1"/>
</dbReference>
<keyword evidence="3" id="KW-0132">Cell division</keyword>
<evidence type="ECO:0000256" key="2">
    <source>
        <dbReference type="ARBA" id="ARBA00022598"/>
    </source>
</evidence>
<dbReference type="SUPFAM" id="SSF50249">
    <property type="entry name" value="Nucleic acid-binding proteins"/>
    <property type="match status" value="1"/>
</dbReference>
<keyword evidence="9" id="KW-0460">Magnesium</keyword>
<dbReference type="GO" id="GO:0003910">
    <property type="term" value="F:DNA ligase (ATP) activity"/>
    <property type="evidence" value="ECO:0007669"/>
    <property type="project" value="UniProtKB-EC"/>
</dbReference>
<dbReference type="GO" id="GO:0003677">
    <property type="term" value="F:DNA binding"/>
    <property type="evidence" value="ECO:0007669"/>
    <property type="project" value="InterPro"/>
</dbReference>
<keyword evidence="7" id="KW-0227">DNA damage</keyword>
<dbReference type="InterPro" id="IPR050191">
    <property type="entry name" value="ATP-dep_DNA_ligase"/>
</dbReference>
<dbReference type="HOGENOM" id="CLU_005138_6_2_0"/>
<dbReference type="NCBIfam" id="TIGR04120">
    <property type="entry name" value="DNA_lig_bact"/>
    <property type="match status" value="1"/>
</dbReference>
<dbReference type="InterPro" id="IPR016059">
    <property type="entry name" value="DNA_ligase_ATP-dep_CS"/>
</dbReference>
<dbReference type="InParanoid" id="Q020V4"/>
<evidence type="ECO:0000259" key="14">
    <source>
        <dbReference type="PROSITE" id="PS50160"/>
    </source>
</evidence>
<gene>
    <name evidence="15" type="ordered locus">Acid_3563</name>
</gene>
<dbReference type="KEGG" id="sus:Acid_3563"/>
<keyword evidence="5" id="KW-0479">Metal-binding</keyword>
<feature type="domain" description="ATP-dependent DNA ligase family profile" evidence="14">
    <location>
        <begin position="304"/>
        <end position="432"/>
    </location>
</feature>
<comment type="catalytic activity">
    <reaction evidence="13">
        <text>ATP + (deoxyribonucleotide)n-3'-hydroxyl + 5'-phospho-(deoxyribonucleotide)m = (deoxyribonucleotide)n+m + AMP + diphosphate.</text>
        <dbReference type="EC" id="6.5.1.1"/>
    </reaction>
</comment>
<proteinExistence type="predicted"/>
<dbReference type="InterPro" id="IPR012310">
    <property type="entry name" value="DNA_ligase_ATP-dep_cent"/>
</dbReference>
<dbReference type="Pfam" id="PF04679">
    <property type="entry name" value="DNA_ligase_A_C"/>
    <property type="match status" value="1"/>
</dbReference>
<dbReference type="InterPro" id="IPR012308">
    <property type="entry name" value="DNA_ligase_ATP-dep_N"/>
</dbReference>
<dbReference type="GO" id="GO:0006310">
    <property type="term" value="P:DNA recombination"/>
    <property type="evidence" value="ECO:0007669"/>
    <property type="project" value="UniProtKB-KW"/>
</dbReference>
<reference evidence="15" key="1">
    <citation type="submission" date="2006-10" db="EMBL/GenBank/DDBJ databases">
        <title>Complete sequence of Solibacter usitatus Ellin6076.</title>
        <authorList>
            <consortium name="US DOE Joint Genome Institute"/>
            <person name="Copeland A."/>
            <person name="Lucas S."/>
            <person name="Lapidus A."/>
            <person name="Barry K."/>
            <person name="Detter J.C."/>
            <person name="Glavina del Rio T."/>
            <person name="Hammon N."/>
            <person name="Israni S."/>
            <person name="Dalin E."/>
            <person name="Tice H."/>
            <person name="Pitluck S."/>
            <person name="Thompson L.S."/>
            <person name="Brettin T."/>
            <person name="Bruce D."/>
            <person name="Han C."/>
            <person name="Tapia R."/>
            <person name="Gilna P."/>
            <person name="Schmutz J."/>
            <person name="Larimer F."/>
            <person name="Land M."/>
            <person name="Hauser L."/>
            <person name="Kyrpides N."/>
            <person name="Mikhailova N."/>
            <person name="Janssen P.H."/>
            <person name="Kuske C.R."/>
            <person name="Richardson P."/>
        </authorList>
    </citation>
    <scope>NUCLEOTIDE SEQUENCE</scope>
    <source>
        <strain evidence="15">Ellin6076</strain>
    </source>
</reference>
<sequence length="525" mass="59947">MKAFAELYAALDQTTKTNAKVDALKRYLAAAAPEDAAWAVNFLIGRRPKRLLESRKLAQWAIEEAGVPDWLFSECYHAVGDFAETIALLLPPAAASSALALHHWIEDRLLPLRDADDETRRQHLVEAWREMDEGQRFAWNKLLTGEFRVGVSQTLVVRAIAEFSGIAPEVMAHRLMGEWQPTPEFWRQLVAPDTRDADISRPYPFCLAYPVEGDVGELGDPGEWQIEWKWDGIRAQLIRRQWRTFLWSRGEELITDRFPELEALGAQLPEGTVIDGEVLPWKEGAPLPFAQMQRRIGRKVLGPKILAEVPVVLVAYDLLELNGQDIRERPLEWRRASLQSLAPPDSALVVSPTVNEPTWDALRQLREQSRARKVEGFMLKRLGSPYRVGRRRGDWWKWKINPYSVDCVLIYAQPGNGRRASLFTDYTFGVWDDGKLVPFAKAYSGLTDEEIREVDAFVRRNTIEKFGPVHAVKPELVFELAFEAIQRSPRHKSGIAVRFPRMARWRKDKPAEEADSLDTIRALLA</sequence>
<dbReference type="PANTHER" id="PTHR45674:SF13">
    <property type="entry name" value="DNA LIGASE-RELATED"/>
    <property type="match status" value="1"/>
</dbReference>
<evidence type="ECO:0000256" key="13">
    <source>
        <dbReference type="ARBA" id="ARBA00034003"/>
    </source>
</evidence>
<organism evidence="15">
    <name type="scientific">Solibacter usitatus (strain Ellin6076)</name>
    <dbReference type="NCBI Taxonomy" id="234267"/>
    <lineage>
        <taxon>Bacteria</taxon>
        <taxon>Pseudomonadati</taxon>
        <taxon>Acidobacteriota</taxon>
        <taxon>Terriglobia</taxon>
        <taxon>Bryobacterales</taxon>
        <taxon>Solibacteraceae</taxon>
        <taxon>Candidatus Solibacter</taxon>
    </lineage>
</organism>
<dbReference type="STRING" id="234267.Acid_3563"/>
<evidence type="ECO:0000256" key="1">
    <source>
        <dbReference type="ARBA" id="ARBA00012727"/>
    </source>
</evidence>
<dbReference type="InterPro" id="IPR012340">
    <property type="entry name" value="NA-bd_OB-fold"/>
</dbReference>
<keyword evidence="12" id="KW-0131">Cell cycle</keyword>
<keyword evidence="11" id="KW-0234">DNA repair</keyword>
<dbReference type="InterPro" id="IPR026333">
    <property type="entry name" value="ATP_dep_DNA_lig_pp_1105_fam"/>
</dbReference>
<evidence type="ECO:0000313" key="15">
    <source>
        <dbReference type="EMBL" id="ABJ84535.1"/>
    </source>
</evidence>
<dbReference type="GO" id="GO:0046872">
    <property type="term" value="F:metal ion binding"/>
    <property type="evidence" value="ECO:0007669"/>
    <property type="project" value="UniProtKB-KW"/>
</dbReference>
<keyword evidence="6" id="KW-0547">Nucleotide-binding</keyword>
<evidence type="ECO:0000256" key="3">
    <source>
        <dbReference type="ARBA" id="ARBA00022618"/>
    </source>
</evidence>
<dbReference type="PROSITE" id="PS00697">
    <property type="entry name" value="DNA_LIGASE_A1"/>
    <property type="match status" value="1"/>
</dbReference>
<dbReference type="Pfam" id="PF01068">
    <property type="entry name" value="DNA_ligase_A_M"/>
    <property type="match status" value="1"/>
</dbReference>
<evidence type="ECO:0000256" key="7">
    <source>
        <dbReference type="ARBA" id="ARBA00022763"/>
    </source>
</evidence>
<dbReference type="EC" id="6.5.1.1" evidence="1"/>
<keyword evidence="4" id="KW-0235">DNA replication</keyword>
<dbReference type="eggNOG" id="COG1793">
    <property type="taxonomic scope" value="Bacteria"/>
</dbReference>
<evidence type="ECO:0000256" key="4">
    <source>
        <dbReference type="ARBA" id="ARBA00022705"/>
    </source>
</evidence>
<evidence type="ECO:0000256" key="12">
    <source>
        <dbReference type="ARBA" id="ARBA00023306"/>
    </source>
</evidence>
<dbReference type="SUPFAM" id="SSF56091">
    <property type="entry name" value="DNA ligase/mRNA capping enzyme, catalytic domain"/>
    <property type="match status" value="1"/>
</dbReference>
<name>Q020V4_SOLUE</name>
<keyword evidence="10" id="KW-0233">DNA recombination</keyword>
<protein>
    <recommendedName>
        <fullName evidence="1">DNA ligase (ATP)</fullName>
        <ecNumber evidence="1">6.5.1.1</ecNumber>
    </recommendedName>
</protein>
<dbReference type="PANTHER" id="PTHR45674">
    <property type="entry name" value="DNA LIGASE 1/3 FAMILY MEMBER"/>
    <property type="match status" value="1"/>
</dbReference>
<dbReference type="Pfam" id="PF04675">
    <property type="entry name" value="DNA_ligase_A_N"/>
    <property type="match status" value="1"/>
</dbReference>
<dbReference type="GO" id="GO:0006281">
    <property type="term" value="P:DNA repair"/>
    <property type="evidence" value="ECO:0007669"/>
    <property type="project" value="UniProtKB-KW"/>
</dbReference>
<dbReference type="InterPro" id="IPR012309">
    <property type="entry name" value="DNA_ligase_ATP-dep_C"/>
</dbReference>
<dbReference type="AlphaFoldDB" id="Q020V4"/>
<dbReference type="GO" id="GO:0005524">
    <property type="term" value="F:ATP binding"/>
    <property type="evidence" value="ECO:0007669"/>
    <property type="project" value="UniProtKB-KW"/>
</dbReference>
<dbReference type="OrthoDB" id="9767858at2"/>
<dbReference type="GO" id="GO:0006260">
    <property type="term" value="P:DNA replication"/>
    <property type="evidence" value="ECO:0007669"/>
    <property type="project" value="UniProtKB-KW"/>
</dbReference>
<dbReference type="GO" id="GO:0051301">
    <property type="term" value="P:cell division"/>
    <property type="evidence" value="ECO:0007669"/>
    <property type="project" value="UniProtKB-KW"/>
</dbReference>
<keyword evidence="2 15" id="KW-0436">Ligase</keyword>
<dbReference type="EMBL" id="CP000473">
    <property type="protein sequence ID" value="ABJ84535.1"/>
    <property type="molecule type" value="Genomic_DNA"/>
</dbReference>
<keyword evidence="8" id="KW-0067">ATP-binding</keyword>
<dbReference type="PROSITE" id="PS50160">
    <property type="entry name" value="DNA_LIGASE_A3"/>
    <property type="match status" value="1"/>
</dbReference>
<evidence type="ECO:0000256" key="8">
    <source>
        <dbReference type="ARBA" id="ARBA00022840"/>
    </source>
</evidence>
<dbReference type="InterPro" id="IPR036599">
    <property type="entry name" value="DNA_ligase_N_sf"/>
</dbReference>
<dbReference type="Gene3D" id="3.30.470.30">
    <property type="entry name" value="DNA ligase/mRNA capping enzyme"/>
    <property type="match status" value="1"/>
</dbReference>
<evidence type="ECO:0000256" key="5">
    <source>
        <dbReference type="ARBA" id="ARBA00022723"/>
    </source>
</evidence>